<evidence type="ECO:0000256" key="1">
    <source>
        <dbReference type="ARBA" id="ARBA00004651"/>
    </source>
</evidence>
<dbReference type="Pfam" id="PF07690">
    <property type="entry name" value="MFS_1"/>
    <property type="match status" value="1"/>
</dbReference>
<comment type="subcellular location">
    <subcellularLocation>
        <location evidence="1">Cell membrane</location>
        <topology evidence="1">Multi-pass membrane protein</topology>
    </subcellularLocation>
</comment>
<sequence>MLSLNRYQWTILFAAWLGWGFDIFDALLFNFVAPNCIPTLLGLTIGSPEAETATFFWTGLLTSILLLGWAAGGVFFGQVADRIGRTKTLIITMLLYAFGTASCALVPNIWVLILCRIITSLGIGGEWAAGTAMVAEAVPEKSRLEAAILLQTAAPMGIFLATFVNFQIAGVIFLDNPETSWRYVFLFGLIPAAIALLVRWFIDEPEAWQKTSNTTLPPKLSELFNTENLPSTLSGVVLSLTALLTWWSVSAFLPVTSSSLAHFAAEIKGLDGNSTLMLEEKWKAMTSIIFNFGCLIGIFLTVPIAKYLGRKMMFALYFIASAASILITFGLDLPPEIRMYLYLPMGIWVAGIFGSFSFYLPELFPTRIRATGAGFCYNIGRIVAAGGPFLVGSVASQGTNALNSALTTQFWFGFVPLLGLCFIPWVIETKGRVLVD</sequence>
<feature type="transmembrane region" description="Helical" evidence="5">
    <location>
        <begin position="180"/>
        <end position="202"/>
    </location>
</feature>
<accession>A0AAE3KQE4</accession>
<evidence type="ECO:0000313" key="8">
    <source>
        <dbReference type="Proteomes" id="UP001204953"/>
    </source>
</evidence>
<feature type="transmembrane region" description="Helical" evidence="5">
    <location>
        <begin position="147"/>
        <end position="174"/>
    </location>
</feature>
<feature type="transmembrane region" description="Helical" evidence="5">
    <location>
        <begin position="53"/>
        <end position="77"/>
    </location>
</feature>
<proteinExistence type="predicted"/>
<evidence type="ECO:0000256" key="2">
    <source>
        <dbReference type="ARBA" id="ARBA00022692"/>
    </source>
</evidence>
<name>A0AAE3KQE4_9CYAN</name>
<organism evidence="7 8">
    <name type="scientific">Limnofasciculus baicalensis BBK-W-15</name>
    <dbReference type="NCBI Taxonomy" id="2699891"/>
    <lineage>
        <taxon>Bacteria</taxon>
        <taxon>Bacillati</taxon>
        <taxon>Cyanobacteriota</taxon>
        <taxon>Cyanophyceae</taxon>
        <taxon>Coleofasciculales</taxon>
        <taxon>Coleofasciculaceae</taxon>
        <taxon>Limnofasciculus</taxon>
        <taxon>Limnofasciculus baicalensis</taxon>
    </lineage>
</organism>
<evidence type="ECO:0000256" key="4">
    <source>
        <dbReference type="ARBA" id="ARBA00023136"/>
    </source>
</evidence>
<feature type="transmembrane region" description="Helical" evidence="5">
    <location>
        <begin position="12"/>
        <end position="33"/>
    </location>
</feature>
<dbReference type="GO" id="GO:0005886">
    <property type="term" value="C:plasma membrane"/>
    <property type="evidence" value="ECO:0007669"/>
    <property type="project" value="UniProtKB-SubCell"/>
</dbReference>
<evidence type="ECO:0000313" key="7">
    <source>
        <dbReference type="EMBL" id="MCP2730618.1"/>
    </source>
</evidence>
<dbReference type="PROSITE" id="PS50850">
    <property type="entry name" value="MFS"/>
    <property type="match status" value="1"/>
</dbReference>
<dbReference type="RefSeq" id="WP_254013374.1">
    <property type="nucleotide sequence ID" value="NZ_JAMZMM010000222.1"/>
</dbReference>
<evidence type="ECO:0000256" key="5">
    <source>
        <dbReference type="SAM" id="Phobius"/>
    </source>
</evidence>
<reference evidence="7" key="1">
    <citation type="submission" date="2022-06" db="EMBL/GenBank/DDBJ databases">
        <title>New cyanobacteria of genus Symplocastrum in benthos of Lake Baikal.</title>
        <authorList>
            <person name="Sorokovikova E."/>
            <person name="Tikhonova I."/>
            <person name="Krasnopeev A."/>
            <person name="Evseev P."/>
            <person name="Gladkikh A."/>
            <person name="Belykh O."/>
        </authorList>
    </citation>
    <scope>NUCLEOTIDE SEQUENCE</scope>
    <source>
        <strain evidence="7">BBK-W-15</strain>
    </source>
</reference>
<feature type="transmembrane region" description="Helical" evidence="5">
    <location>
        <begin position="372"/>
        <end position="390"/>
    </location>
</feature>
<evidence type="ECO:0000256" key="3">
    <source>
        <dbReference type="ARBA" id="ARBA00022989"/>
    </source>
</evidence>
<feature type="domain" description="Major facilitator superfamily (MFS) profile" evidence="6">
    <location>
        <begin position="11"/>
        <end position="431"/>
    </location>
</feature>
<feature type="transmembrane region" description="Helical" evidence="5">
    <location>
        <begin position="410"/>
        <end position="427"/>
    </location>
</feature>
<dbReference type="PANTHER" id="PTHR23508:SF10">
    <property type="entry name" value="CARBOXYLIC ACID TRANSPORTER PROTEIN HOMOLOG"/>
    <property type="match status" value="1"/>
</dbReference>
<gene>
    <name evidence="7" type="ORF">NJ959_19500</name>
</gene>
<dbReference type="EMBL" id="JAMZMM010000222">
    <property type="protein sequence ID" value="MCP2730618.1"/>
    <property type="molecule type" value="Genomic_DNA"/>
</dbReference>
<keyword evidence="4 5" id="KW-0472">Membrane</keyword>
<dbReference type="InterPro" id="IPR036259">
    <property type="entry name" value="MFS_trans_sf"/>
</dbReference>
<keyword evidence="8" id="KW-1185">Reference proteome</keyword>
<dbReference type="AlphaFoldDB" id="A0AAE3KQE4"/>
<dbReference type="SUPFAM" id="SSF103473">
    <property type="entry name" value="MFS general substrate transporter"/>
    <property type="match status" value="1"/>
</dbReference>
<dbReference type="InterPro" id="IPR020846">
    <property type="entry name" value="MFS_dom"/>
</dbReference>
<dbReference type="Proteomes" id="UP001204953">
    <property type="component" value="Unassembled WGS sequence"/>
</dbReference>
<dbReference type="GO" id="GO:0046943">
    <property type="term" value="F:carboxylic acid transmembrane transporter activity"/>
    <property type="evidence" value="ECO:0007669"/>
    <property type="project" value="TreeGrafter"/>
</dbReference>
<keyword evidence="3 5" id="KW-1133">Transmembrane helix</keyword>
<comment type="caution">
    <text evidence="7">The sequence shown here is derived from an EMBL/GenBank/DDBJ whole genome shotgun (WGS) entry which is preliminary data.</text>
</comment>
<keyword evidence="2 5" id="KW-0812">Transmembrane</keyword>
<feature type="transmembrane region" description="Helical" evidence="5">
    <location>
        <begin position="339"/>
        <end position="360"/>
    </location>
</feature>
<evidence type="ECO:0000259" key="6">
    <source>
        <dbReference type="PROSITE" id="PS50850"/>
    </source>
</evidence>
<dbReference type="PANTHER" id="PTHR23508">
    <property type="entry name" value="CARBOXYLIC ACID TRANSPORTER PROTEIN HOMOLOG"/>
    <property type="match status" value="1"/>
</dbReference>
<feature type="transmembrane region" description="Helical" evidence="5">
    <location>
        <begin position="284"/>
        <end position="302"/>
    </location>
</feature>
<dbReference type="Gene3D" id="1.20.1250.20">
    <property type="entry name" value="MFS general substrate transporter like domains"/>
    <property type="match status" value="2"/>
</dbReference>
<protein>
    <submittedName>
        <fullName evidence="7">MFS transporter</fullName>
    </submittedName>
</protein>
<feature type="transmembrane region" description="Helical" evidence="5">
    <location>
        <begin position="89"/>
        <end position="111"/>
    </location>
</feature>
<feature type="transmembrane region" description="Helical" evidence="5">
    <location>
        <begin position="314"/>
        <end position="333"/>
    </location>
</feature>
<dbReference type="InterPro" id="IPR011701">
    <property type="entry name" value="MFS"/>
</dbReference>